<feature type="region of interest" description="Disordered" evidence="1">
    <location>
        <begin position="87"/>
        <end position="139"/>
    </location>
</feature>
<evidence type="ECO:0000313" key="3">
    <source>
        <dbReference type="Proteomes" id="UP000295497"/>
    </source>
</evidence>
<feature type="compositionally biased region" description="Basic residues" evidence="1">
    <location>
        <begin position="655"/>
        <end position="671"/>
    </location>
</feature>
<feature type="compositionally biased region" description="Basic residues" evidence="1">
    <location>
        <begin position="695"/>
        <end position="723"/>
    </location>
</feature>
<feature type="compositionally biased region" description="Basic residues" evidence="1">
    <location>
        <begin position="434"/>
        <end position="443"/>
    </location>
</feature>
<feature type="compositionally biased region" description="Basic residues" evidence="1">
    <location>
        <begin position="464"/>
        <end position="480"/>
    </location>
</feature>
<feature type="region of interest" description="Disordered" evidence="1">
    <location>
        <begin position="226"/>
        <end position="283"/>
    </location>
</feature>
<feature type="compositionally biased region" description="Low complexity" evidence="1">
    <location>
        <begin position="639"/>
        <end position="648"/>
    </location>
</feature>
<feature type="compositionally biased region" description="Pro residues" evidence="1">
    <location>
        <begin position="516"/>
        <end position="527"/>
    </location>
</feature>
<evidence type="ECO:0000313" key="2">
    <source>
        <dbReference type="EMBL" id="AUX29331.1"/>
    </source>
</evidence>
<name>A0A4P2QID0_SORCE</name>
<evidence type="ECO:0000256" key="1">
    <source>
        <dbReference type="SAM" id="MobiDB-lite"/>
    </source>
</evidence>
<gene>
    <name evidence="2" type="ORF">SOCE836_014190</name>
</gene>
<accession>A0A4P2QID0</accession>
<organism evidence="2 3">
    <name type="scientific">Sorangium cellulosum</name>
    <name type="common">Polyangium cellulosum</name>
    <dbReference type="NCBI Taxonomy" id="56"/>
    <lineage>
        <taxon>Bacteria</taxon>
        <taxon>Pseudomonadati</taxon>
        <taxon>Myxococcota</taxon>
        <taxon>Polyangia</taxon>
        <taxon>Polyangiales</taxon>
        <taxon>Polyangiaceae</taxon>
        <taxon>Sorangium</taxon>
    </lineage>
</organism>
<feature type="compositionally biased region" description="Basic and acidic residues" evidence="1">
    <location>
        <begin position="353"/>
        <end position="363"/>
    </location>
</feature>
<protein>
    <submittedName>
        <fullName evidence="2">Uncharacterized protein</fullName>
    </submittedName>
</protein>
<feature type="compositionally biased region" description="Low complexity" evidence="1">
    <location>
        <begin position="560"/>
        <end position="580"/>
    </location>
</feature>
<dbReference type="Proteomes" id="UP000295497">
    <property type="component" value="Chromosome"/>
</dbReference>
<feature type="region of interest" description="Disordered" evidence="1">
    <location>
        <begin position="304"/>
        <end position="743"/>
    </location>
</feature>
<feature type="compositionally biased region" description="Low complexity" evidence="1">
    <location>
        <begin position="481"/>
        <end position="493"/>
    </location>
</feature>
<proteinExistence type="predicted"/>
<reference evidence="2 3" key="1">
    <citation type="submission" date="2015-09" db="EMBL/GenBank/DDBJ databases">
        <title>Sorangium comparison.</title>
        <authorList>
            <person name="Zaburannyi N."/>
            <person name="Bunk B."/>
            <person name="Overmann J."/>
            <person name="Mueller R."/>
        </authorList>
    </citation>
    <scope>NUCLEOTIDE SEQUENCE [LARGE SCALE GENOMIC DNA]</scope>
    <source>
        <strain evidence="2 3">So ce836</strain>
    </source>
</reference>
<sequence>MADRYKNYFPIGAAVDSQSYMTHASLLKTHFDGGWRVPHGQPRRWTAEPLVRDHRRELYRGGLQVRARRRSGRQAVLQRLLQLPPRQAAGHLQDAQRVARAGRAGPRRRAAGSPQHRALDGDHEPGLLPARGQHGRGHRAAFVARPGGAGHRARHLAVHPRRDVQPEHVLHDRDLHRRAEGQASRALRGVLRAVPEVPVRHHGRHLLGHRGRQHLAVRVQLGAQGLPPALRRRPRPEAGLRRRGGFLSRREGAGQLSPREALRGRPTHRRSRPARELVPSPRTAVASGAGALCAADLLGCAHAEHRRARRGRGRSGTSPRLPGRRHDRAGRRSSARAPVALLPPVRAGLADRGYPRARDDDLLQQRATPGSPARRARGRAGRPVRDGPAGRRAGPPALPARAAGARGAAWRRASAGRRCGARHGRGDRGLRARLPGRPRRRGARPGAARVPERRTRGLALRPAPPRRPRARRHGRRRAQRGARAAPGRPQPGGVSQGGGRPPARGHPRGHRGQPGVPRPGPLPPRPLRPARARGPVGLSLRGTPRLAQLHLRRRRRGHHPGVPGRQPRRGALGAPEGPARARGRGGPRPRVPGLPHPRAAPARRDRRHGAARPRDRGLPSGRAGRLRGPASGRDDPGPARRAAAPAGGLCPQLPGRRRRRAPRPHRARRRGAPALRLGGQRLTEAVALLPDPRPHPPHRVRQPRRRSHPHRVPRPAGRLRRQPARAAPPGGPRRPRPRSALAL</sequence>
<feature type="compositionally biased region" description="Basic residues" evidence="1">
    <location>
        <begin position="550"/>
        <end position="559"/>
    </location>
</feature>
<feature type="compositionally biased region" description="Basic residues" evidence="1">
    <location>
        <begin position="304"/>
        <end position="313"/>
    </location>
</feature>
<feature type="compositionally biased region" description="Low complexity" evidence="1">
    <location>
        <begin position="87"/>
        <end position="104"/>
    </location>
</feature>
<feature type="compositionally biased region" description="Low complexity" evidence="1">
    <location>
        <begin position="672"/>
        <end position="682"/>
    </location>
</feature>
<dbReference type="AlphaFoldDB" id="A0A4P2QID0"/>
<dbReference type="EMBL" id="CP012672">
    <property type="protein sequence ID" value="AUX29331.1"/>
    <property type="molecule type" value="Genomic_DNA"/>
</dbReference>
<feature type="compositionally biased region" description="Low complexity" evidence="1">
    <location>
        <begin position="390"/>
        <end position="418"/>
    </location>
</feature>
<feature type="compositionally biased region" description="Basic residues" evidence="1">
    <location>
        <begin position="322"/>
        <end position="334"/>
    </location>
</feature>